<name>A0ABS8SQQ4_DATST</name>
<reference evidence="1 2" key="1">
    <citation type="journal article" date="2021" name="BMC Genomics">
        <title>Datura genome reveals duplications of psychoactive alkaloid biosynthetic genes and high mutation rate following tissue culture.</title>
        <authorList>
            <person name="Rajewski A."/>
            <person name="Carter-House D."/>
            <person name="Stajich J."/>
            <person name="Litt A."/>
        </authorList>
    </citation>
    <scope>NUCLEOTIDE SEQUENCE [LARGE SCALE GENOMIC DNA]</scope>
    <source>
        <strain evidence="1">AR-01</strain>
    </source>
</reference>
<feature type="non-terminal residue" evidence="1">
    <location>
        <position position="55"/>
    </location>
</feature>
<evidence type="ECO:0000313" key="2">
    <source>
        <dbReference type="Proteomes" id="UP000823775"/>
    </source>
</evidence>
<keyword evidence="2" id="KW-1185">Reference proteome</keyword>
<dbReference type="EMBL" id="JACEIK010000679">
    <property type="protein sequence ID" value="MCD7460824.1"/>
    <property type="molecule type" value="Genomic_DNA"/>
</dbReference>
<dbReference type="Proteomes" id="UP000823775">
    <property type="component" value="Unassembled WGS sequence"/>
</dbReference>
<comment type="caution">
    <text evidence="1">The sequence shown here is derived from an EMBL/GenBank/DDBJ whole genome shotgun (WGS) entry which is preliminary data.</text>
</comment>
<organism evidence="1 2">
    <name type="scientific">Datura stramonium</name>
    <name type="common">Jimsonweed</name>
    <name type="synonym">Common thornapple</name>
    <dbReference type="NCBI Taxonomy" id="4076"/>
    <lineage>
        <taxon>Eukaryota</taxon>
        <taxon>Viridiplantae</taxon>
        <taxon>Streptophyta</taxon>
        <taxon>Embryophyta</taxon>
        <taxon>Tracheophyta</taxon>
        <taxon>Spermatophyta</taxon>
        <taxon>Magnoliopsida</taxon>
        <taxon>eudicotyledons</taxon>
        <taxon>Gunneridae</taxon>
        <taxon>Pentapetalae</taxon>
        <taxon>asterids</taxon>
        <taxon>lamiids</taxon>
        <taxon>Solanales</taxon>
        <taxon>Solanaceae</taxon>
        <taxon>Solanoideae</taxon>
        <taxon>Datureae</taxon>
        <taxon>Datura</taxon>
    </lineage>
</organism>
<accession>A0ABS8SQQ4</accession>
<gene>
    <name evidence="1" type="ORF">HAX54_044503</name>
</gene>
<sequence>METTIKLKNGKNKLSKWSAKVIGDIYAQAKIWEAKMRLWEDMDLTENKRSTRKNR</sequence>
<protein>
    <submittedName>
        <fullName evidence="1">Uncharacterized protein</fullName>
    </submittedName>
</protein>
<evidence type="ECO:0000313" key="1">
    <source>
        <dbReference type="EMBL" id="MCD7460824.1"/>
    </source>
</evidence>
<proteinExistence type="predicted"/>